<sequence length="67" mass="7301">MKTSMLQSVATGSGLMSFTPSNQHCGGGSLKQTFKDRVKLLCVHSTVSVLRRQLEMIRSPPSFLTGM</sequence>
<accession>A0ABR0B2W5</accession>
<reference evidence="1 2" key="1">
    <citation type="journal article" date="2023" name="Nucleic Acids Res.">
        <title>The hologenome of Daphnia magna reveals possible DNA methylation and microbiome-mediated evolution of the host genome.</title>
        <authorList>
            <person name="Chaturvedi A."/>
            <person name="Li X."/>
            <person name="Dhandapani V."/>
            <person name="Marshall H."/>
            <person name="Kissane S."/>
            <person name="Cuenca-Cambronero M."/>
            <person name="Asole G."/>
            <person name="Calvet F."/>
            <person name="Ruiz-Romero M."/>
            <person name="Marangio P."/>
            <person name="Guigo R."/>
            <person name="Rago D."/>
            <person name="Mirbahai L."/>
            <person name="Eastwood N."/>
            <person name="Colbourne J.K."/>
            <person name="Zhou J."/>
            <person name="Mallon E."/>
            <person name="Orsini L."/>
        </authorList>
    </citation>
    <scope>NUCLEOTIDE SEQUENCE [LARGE SCALE GENOMIC DNA]</scope>
    <source>
        <strain evidence="1">LRV0_1</strain>
    </source>
</reference>
<protein>
    <submittedName>
        <fullName evidence="1">Uncharacterized protein</fullName>
    </submittedName>
</protein>
<evidence type="ECO:0000313" key="1">
    <source>
        <dbReference type="EMBL" id="KAK4036040.1"/>
    </source>
</evidence>
<dbReference type="EMBL" id="JAOYFB010000040">
    <property type="protein sequence ID" value="KAK4036040.1"/>
    <property type="molecule type" value="Genomic_DNA"/>
</dbReference>
<organism evidence="1 2">
    <name type="scientific">Daphnia magna</name>
    <dbReference type="NCBI Taxonomy" id="35525"/>
    <lineage>
        <taxon>Eukaryota</taxon>
        <taxon>Metazoa</taxon>
        <taxon>Ecdysozoa</taxon>
        <taxon>Arthropoda</taxon>
        <taxon>Crustacea</taxon>
        <taxon>Branchiopoda</taxon>
        <taxon>Diplostraca</taxon>
        <taxon>Cladocera</taxon>
        <taxon>Anomopoda</taxon>
        <taxon>Daphniidae</taxon>
        <taxon>Daphnia</taxon>
    </lineage>
</organism>
<proteinExistence type="predicted"/>
<name>A0ABR0B2W5_9CRUS</name>
<comment type="caution">
    <text evidence="1">The sequence shown here is derived from an EMBL/GenBank/DDBJ whole genome shotgun (WGS) entry which is preliminary data.</text>
</comment>
<evidence type="ECO:0000313" key="2">
    <source>
        <dbReference type="Proteomes" id="UP001234178"/>
    </source>
</evidence>
<gene>
    <name evidence="1" type="ORF">OUZ56_028111</name>
</gene>
<keyword evidence="2" id="KW-1185">Reference proteome</keyword>
<dbReference type="Proteomes" id="UP001234178">
    <property type="component" value="Unassembled WGS sequence"/>
</dbReference>